<dbReference type="GO" id="GO:0022857">
    <property type="term" value="F:transmembrane transporter activity"/>
    <property type="evidence" value="ECO:0007669"/>
    <property type="project" value="InterPro"/>
</dbReference>
<comment type="caution">
    <text evidence="7">The sequence shown here is derived from an EMBL/GenBank/DDBJ whole genome shotgun (WGS) entry which is preliminary data.</text>
</comment>
<keyword evidence="8" id="KW-1185">Reference proteome</keyword>
<evidence type="ECO:0000256" key="1">
    <source>
        <dbReference type="ARBA" id="ARBA00004141"/>
    </source>
</evidence>
<dbReference type="InterPro" id="IPR049680">
    <property type="entry name" value="FLVCR1-2_SLC49-like"/>
</dbReference>
<evidence type="ECO:0000313" key="8">
    <source>
        <dbReference type="Proteomes" id="UP000751190"/>
    </source>
</evidence>
<comment type="subcellular location">
    <subcellularLocation>
        <location evidence="1">Membrane</location>
        <topology evidence="1">Multi-pass membrane protein</topology>
    </subcellularLocation>
</comment>
<evidence type="ECO:0000256" key="3">
    <source>
        <dbReference type="ARBA" id="ARBA00022989"/>
    </source>
</evidence>
<dbReference type="SUPFAM" id="SSF103473">
    <property type="entry name" value="MFS general substrate transporter"/>
    <property type="match status" value="1"/>
</dbReference>
<dbReference type="GO" id="GO:0016020">
    <property type="term" value="C:membrane"/>
    <property type="evidence" value="ECO:0007669"/>
    <property type="project" value="UniProtKB-SubCell"/>
</dbReference>
<accession>A0A8J5XA09</accession>
<dbReference type="Proteomes" id="UP000751190">
    <property type="component" value="Unassembled WGS sequence"/>
</dbReference>
<feature type="transmembrane region" description="Helical" evidence="6">
    <location>
        <begin position="57"/>
        <end position="78"/>
    </location>
</feature>
<dbReference type="AlphaFoldDB" id="A0A8J5XA09"/>
<sequence length="532" mass="54119">MDGPGGSSLREPLLTGEGQSPLAGLGARVSAATERSPSSHRHSLHPEPSLRVYAARWRVLGIYCACAFVNQAIWLSFAPTAAEVAARFNVPLLAITSLNTSAAALFVPGAWLCARALAAVGLRRTVVLAACAQAVGALVRCVADGLVRETVSRRAAFAVLSTGQALASLAAPVFLNLPPVIAEAWFDPSGREFAQAVGTISSLLGQGAGSALAGSLISGARADGTFQLLFAQAALASALALSAYVGFESAPPTPPSRAAEASAARERGGSRSTLQLSASAASLSTRALADPIAGLDADPDDSGARGAGSPLAIWRALLCRPQFLLLLLAFNVGLGIAAAIMTLLGQMVEKCGYGPAIAGDASGLFMLAGAAGAFVAARVLDRTRAYKATLRAVALGSSCSGALFMRAIRPGARAELLVCAALLGAWTVAALPVLIANAVEEAYPAPPDAPTALLFTSSNVLQVAFTFVLQLLLTAQGDECGDLASPSRALIVGAAGVGCLLPVLAFDGAQNRRIAEEAAELERRVANEYGLG</sequence>
<dbReference type="OMA" id="HIGQFVT"/>
<evidence type="ECO:0000256" key="2">
    <source>
        <dbReference type="ARBA" id="ARBA00022692"/>
    </source>
</evidence>
<reference evidence="7" key="1">
    <citation type="submission" date="2021-05" db="EMBL/GenBank/DDBJ databases">
        <title>The genome of the haptophyte Pavlova lutheri (Diacronema luteri, Pavlovales) - a model for lipid biosynthesis in eukaryotic algae.</title>
        <authorList>
            <person name="Hulatt C.J."/>
            <person name="Posewitz M.C."/>
        </authorList>
    </citation>
    <scope>NUCLEOTIDE SEQUENCE</scope>
    <source>
        <strain evidence="7">NIVA-4/92</strain>
    </source>
</reference>
<feature type="transmembrane region" description="Helical" evidence="6">
    <location>
        <begin position="414"/>
        <end position="439"/>
    </location>
</feature>
<name>A0A8J5XA09_DIALT</name>
<dbReference type="PANTHER" id="PTHR10924">
    <property type="entry name" value="MAJOR FACILITATOR SUPERFAMILY PROTEIN-RELATED"/>
    <property type="match status" value="1"/>
</dbReference>
<evidence type="ECO:0000313" key="7">
    <source>
        <dbReference type="EMBL" id="KAG8459315.1"/>
    </source>
</evidence>
<dbReference type="InterPro" id="IPR036259">
    <property type="entry name" value="MFS_trans_sf"/>
</dbReference>
<feature type="transmembrane region" description="Helical" evidence="6">
    <location>
        <begin position="356"/>
        <end position="376"/>
    </location>
</feature>
<dbReference type="PANTHER" id="PTHR10924:SF6">
    <property type="entry name" value="SOLUTE CARRIER FAMILY 49 MEMBER A3"/>
    <property type="match status" value="1"/>
</dbReference>
<keyword evidence="2 6" id="KW-0812">Transmembrane</keyword>
<feature type="region of interest" description="Disordered" evidence="5">
    <location>
        <begin position="1"/>
        <end position="22"/>
    </location>
</feature>
<keyword evidence="3 6" id="KW-1133">Transmembrane helix</keyword>
<feature type="transmembrane region" description="Helical" evidence="6">
    <location>
        <begin position="451"/>
        <end position="473"/>
    </location>
</feature>
<feature type="region of interest" description="Disordered" evidence="5">
    <location>
        <begin position="250"/>
        <end position="273"/>
    </location>
</feature>
<feature type="transmembrane region" description="Helical" evidence="6">
    <location>
        <begin position="90"/>
        <end position="112"/>
    </location>
</feature>
<gene>
    <name evidence="7" type="ORF">KFE25_014160</name>
</gene>
<organism evidence="7 8">
    <name type="scientific">Diacronema lutheri</name>
    <name type="common">Unicellular marine alga</name>
    <name type="synonym">Monochrysis lutheri</name>
    <dbReference type="NCBI Taxonomy" id="2081491"/>
    <lineage>
        <taxon>Eukaryota</taxon>
        <taxon>Haptista</taxon>
        <taxon>Haptophyta</taxon>
        <taxon>Pavlovophyceae</taxon>
        <taxon>Pavlovales</taxon>
        <taxon>Pavlovaceae</taxon>
        <taxon>Diacronema</taxon>
    </lineage>
</organism>
<evidence type="ECO:0008006" key="9">
    <source>
        <dbReference type="Google" id="ProtNLM"/>
    </source>
</evidence>
<dbReference type="EMBL" id="JAGTXO010000042">
    <property type="protein sequence ID" value="KAG8459315.1"/>
    <property type="molecule type" value="Genomic_DNA"/>
</dbReference>
<evidence type="ECO:0000256" key="5">
    <source>
        <dbReference type="SAM" id="MobiDB-lite"/>
    </source>
</evidence>
<dbReference type="InterPro" id="IPR011701">
    <property type="entry name" value="MFS"/>
</dbReference>
<proteinExistence type="predicted"/>
<keyword evidence="4 6" id="KW-0472">Membrane</keyword>
<feature type="transmembrane region" description="Helical" evidence="6">
    <location>
        <begin position="323"/>
        <end position="344"/>
    </location>
</feature>
<protein>
    <recommendedName>
        <fullName evidence="9">Major facilitator superfamily (MFS) profile domain-containing protein</fullName>
    </recommendedName>
</protein>
<evidence type="ECO:0000256" key="4">
    <source>
        <dbReference type="ARBA" id="ARBA00023136"/>
    </source>
</evidence>
<dbReference type="Gene3D" id="1.20.1250.20">
    <property type="entry name" value="MFS general substrate transporter like domains"/>
    <property type="match status" value="2"/>
</dbReference>
<dbReference type="OrthoDB" id="422206at2759"/>
<dbReference type="Pfam" id="PF07690">
    <property type="entry name" value="MFS_1"/>
    <property type="match status" value="1"/>
</dbReference>
<evidence type="ECO:0000256" key="6">
    <source>
        <dbReference type="SAM" id="Phobius"/>
    </source>
</evidence>